<name>A0A562ENG6_RHORH</name>
<dbReference type="Proteomes" id="UP000317573">
    <property type="component" value="Unassembled WGS sequence"/>
</dbReference>
<dbReference type="EMBL" id="VLJT01000010">
    <property type="protein sequence ID" value="TWH23293.1"/>
    <property type="molecule type" value="Genomic_DNA"/>
</dbReference>
<accession>A0A562ENG6</accession>
<proteinExistence type="predicted"/>
<reference evidence="1 2" key="1">
    <citation type="submission" date="2019-07" db="EMBL/GenBank/DDBJ databases">
        <title>Genome sequencing of lignin-degrading bacterial isolates.</title>
        <authorList>
            <person name="Gladden J."/>
        </authorList>
    </citation>
    <scope>NUCLEOTIDE SEQUENCE [LARGE SCALE GENOMIC DNA]</scope>
    <source>
        <strain evidence="1 2">J45</strain>
    </source>
</reference>
<dbReference type="RefSeq" id="WP_145691231.1">
    <property type="nucleotide sequence ID" value="NZ_VLJT01000010.1"/>
</dbReference>
<sequence length="137" mass="15623">MAHEIARARENIAAGESAHILAEQHNLDGDHIDVLWGLLLDPSGFRYPSGFVALGSPESRHGVQRTLKMCTNLTEMGLLTKTRAFDERLGDEVDTYLPSESVCALWQERIKCNPERYSDEYMREEIRRALGYEEAER</sequence>
<protein>
    <submittedName>
        <fullName evidence="1">Uncharacterized protein</fullName>
    </submittedName>
</protein>
<dbReference type="AlphaFoldDB" id="A0A562ENG6"/>
<comment type="caution">
    <text evidence="1">The sequence shown here is derived from an EMBL/GenBank/DDBJ whole genome shotgun (WGS) entry which is preliminary data.</text>
</comment>
<evidence type="ECO:0000313" key="2">
    <source>
        <dbReference type="Proteomes" id="UP000317573"/>
    </source>
</evidence>
<evidence type="ECO:0000313" key="1">
    <source>
        <dbReference type="EMBL" id="TWH23293.1"/>
    </source>
</evidence>
<organism evidence="1 2">
    <name type="scientific">Rhodococcus rhodochrous J45</name>
    <dbReference type="NCBI Taxonomy" id="935266"/>
    <lineage>
        <taxon>Bacteria</taxon>
        <taxon>Bacillati</taxon>
        <taxon>Actinomycetota</taxon>
        <taxon>Actinomycetes</taxon>
        <taxon>Mycobacteriales</taxon>
        <taxon>Nocardiaceae</taxon>
        <taxon>Rhodococcus</taxon>
    </lineage>
</organism>
<gene>
    <name evidence="1" type="ORF">L618_001300001280</name>
</gene>